<reference evidence="1" key="1">
    <citation type="submission" date="2023-03" db="EMBL/GenBank/DDBJ databases">
        <authorList>
            <person name="Steffen K."/>
            <person name="Cardenas P."/>
        </authorList>
    </citation>
    <scope>NUCLEOTIDE SEQUENCE</scope>
</reference>
<protein>
    <submittedName>
        <fullName evidence="1">Uncharacterized protein</fullName>
    </submittedName>
</protein>
<name>A0AA35SI09_GEOBA</name>
<organism evidence="1 2">
    <name type="scientific">Geodia barretti</name>
    <name type="common">Barrett's horny sponge</name>
    <dbReference type="NCBI Taxonomy" id="519541"/>
    <lineage>
        <taxon>Eukaryota</taxon>
        <taxon>Metazoa</taxon>
        <taxon>Porifera</taxon>
        <taxon>Demospongiae</taxon>
        <taxon>Heteroscleromorpha</taxon>
        <taxon>Tetractinellida</taxon>
        <taxon>Astrophorina</taxon>
        <taxon>Geodiidae</taxon>
        <taxon>Geodia</taxon>
    </lineage>
</organism>
<feature type="non-terminal residue" evidence="1">
    <location>
        <position position="1"/>
    </location>
</feature>
<proteinExistence type="predicted"/>
<gene>
    <name evidence="1" type="ORF">GBAR_LOCUS16476</name>
</gene>
<dbReference type="EMBL" id="CASHTH010002370">
    <property type="protein sequence ID" value="CAI8028971.1"/>
    <property type="molecule type" value="Genomic_DNA"/>
</dbReference>
<evidence type="ECO:0000313" key="2">
    <source>
        <dbReference type="Proteomes" id="UP001174909"/>
    </source>
</evidence>
<keyword evidence="2" id="KW-1185">Reference proteome</keyword>
<dbReference type="AlphaFoldDB" id="A0AA35SI09"/>
<accession>A0AA35SI09</accession>
<comment type="caution">
    <text evidence="1">The sequence shown here is derived from an EMBL/GenBank/DDBJ whole genome shotgun (WGS) entry which is preliminary data.</text>
</comment>
<evidence type="ECO:0000313" key="1">
    <source>
        <dbReference type="EMBL" id="CAI8028971.1"/>
    </source>
</evidence>
<dbReference type="Proteomes" id="UP001174909">
    <property type="component" value="Unassembled WGS sequence"/>
</dbReference>
<sequence length="127" mass="13798">MLALGAISWYKRFIHSVVMVTPDALPRAFSIAVRRLESGISTGLSKGLSKSTLTPLLMSVGMWVLMEALLRRFPSTRTAFPGPNPVFATRGEMSDMELLLRISHVRLVACSSPVKSVMLALGASSSY</sequence>